<dbReference type="AlphaFoldDB" id="A0A9K3KRE1"/>
<reference evidence="8" key="2">
    <citation type="submission" date="2021-04" db="EMBL/GenBank/DDBJ databases">
        <authorList>
            <person name="Podell S."/>
        </authorList>
    </citation>
    <scope>NUCLEOTIDE SEQUENCE</scope>
    <source>
        <strain evidence="8">Hildebrandi</strain>
    </source>
</reference>
<evidence type="ECO:0000256" key="6">
    <source>
        <dbReference type="SAM" id="Phobius"/>
    </source>
</evidence>
<accession>A0A9K3KRE1</accession>
<dbReference type="EMBL" id="JAGRRH010000020">
    <property type="protein sequence ID" value="KAG7348121.1"/>
    <property type="molecule type" value="Genomic_DNA"/>
</dbReference>
<keyword evidence="3 6" id="KW-1133">Transmembrane helix</keyword>
<evidence type="ECO:0000256" key="3">
    <source>
        <dbReference type="ARBA" id="ARBA00022989"/>
    </source>
</evidence>
<name>A0A9K3KRE1_9STRA</name>
<proteinExistence type="predicted"/>
<evidence type="ECO:0000256" key="5">
    <source>
        <dbReference type="SAM" id="MobiDB-lite"/>
    </source>
</evidence>
<feature type="transmembrane region" description="Helical" evidence="6">
    <location>
        <begin position="215"/>
        <end position="245"/>
    </location>
</feature>
<dbReference type="GO" id="GO:0016020">
    <property type="term" value="C:membrane"/>
    <property type="evidence" value="ECO:0007669"/>
    <property type="project" value="UniProtKB-SubCell"/>
</dbReference>
<feature type="transmembrane region" description="Helical" evidence="6">
    <location>
        <begin position="172"/>
        <end position="194"/>
    </location>
</feature>
<evidence type="ECO:0000256" key="2">
    <source>
        <dbReference type="ARBA" id="ARBA00022692"/>
    </source>
</evidence>
<feature type="domain" description="RDD" evidence="7">
    <location>
        <begin position="166"/>
        <end position="301"/>
    </location>
</feature>
<protein>
    <submittedName>
        <fullName evidence="8">RDD family protein</fullName>
    </submittedName>
</protein>
<evidence type="ECO:0000256" key="4">
    <source>
        <dbReference type="ARBA" id="ARBA00023136"/>
    </source>
</evidence>
<dbReference type="OrthoDB" id="48341at2759"/>
<comment type="caution">
    <text evidence="8">The sequence shown here is derived from an EMBL/GenBank/DDBJ whole genome shotgun (WGS) entry which is preliminary data.</text>
</comment>
<comment type="subcellular location">
    <subcellularLocation>
        <location evidence="1">Membrane</location>
        <topology evidence="1">Multi-pass membrane protein</topology>
    </subcellularLocation>
</comment>
<evidence type="ECO:0000259" key="7">
    <source>
        <dbReference type="Pfam" id="PF06271"/>
    </source>
</evidence>
<keyword evidence="4 6" id="KW-0472">Membrane</keyword>
<organism evidence="8 9">
    <name type="scientific">Nitzschia inconspicua</name>
    <dbReference type="NCBI Taxonomy" id="303405"/>
    <lineage>
        <taxon>Eukaryota</taxon>
        <taxon>Sar</taxon>
        <taxon>Stramenopiles</taxon>
        <taxon>Ochrophyta</taxon>
        <taxon>Bacillariophyta</taxon>
        <taxon>Bacillariophyceae</taxon>
        <taxon>Bacillariophycidae</taxon>
        <taxon>Bacillariales</taxon>
        <taxon>Bacillariaceae</taxon>
        <taxon>Nitzschia</taxon>
    </lineage>
</organism>
<feature type="transmembrane region" description="Helical" evidence="6">
    <location>
        <begin position="265"/>
        <end position="288"/>
    </location>
</feature>
<keyword evidence="2 6" id="KW-0812">Transmembrane</keyword>
<feature type="region of interest" description="Disordered" evidence="5">
    <location>
        <begin position="321"/>
        <end position="364"/>
    </location>
</feature>
<evidence type="ECO:0000313" key="8">
    <source>
        <dbReference type="EMBL" id="KAG7348121.1"/>
    </source>
</evidence>
<dbReference type="Proteomes" id="UP000693970">
    <property type="component" value="Unassembled WGS sequence"/>
</dbReference>
<evidence type="ECO:0000313" key="9">
    <source>
        <dbReference type="Proteomes" id="UP000693970"/>
    </source>
</evidence>
<feature type="compositionally biased region" description="Acidic residues" evidence="5">
    <location>
        <begin position="331"/>
        <end position="349"/>
    </location>
</feature>
<keyword evidence="9" id="KW-1185">Reference proteome</keyword>
<gene>
    <name evidence="8" type="ORF">IV203_016826</name>
</gene>
<sequence>MGFGNYVNNAINHTITDVVDIDGVVRKIDFNKVLEKVDINDVVRRIDWNDVLSTIDWDQQLERIDFNAVVKRVDTSSIIARSSSGIFSSFMDSVRTTVVLMDLYLWVVSRCNVWCYHQRQRCYLPPKPSHARGYRQRNDRQLYPKGRTNKAVAVQGRFCGFVSKAIAIGIDVFVITLLFGFMFQLVEWSMVLFLRQSQNEANEKTSSFRREQTMWMLALYCVYWFAYFFLCTVLAGQTFGMVIIGVRVVSCDPTRRFAGVSSSQAFVRTCLLPLTLTLCWPLGVVGLYRRDGRMIHDLVAKSGMIYLWDAKMAKARRQAMREENDSSIISNDDDNDPLDDMLENEDDNIPGESGNVGHEVTVGPNGEQISSLRGAYYYYQASDR</sequence>
<evidence type="ECO:0000256" key="1">
    <source>
        <dbReference type="ARBA" id="ARBA00004141"/>
    </source>
</evidence>
<dbReference type="InterPro" id="IPR010432">
    <property type="entry name" value="RDD"/>
</dbReference>
<reference evidence="8" key="1">
    <citation type="journal article" date="2021" name="Sci. Rep.">
        <title>Diploid genomic architecture of Nitzschia inconspicua, an elite biomass production diatom.</title>
        <authorList>
            <person name="Oliver A."/>
            <person name="Podell S."/>
            <person name="Pinowska A."/>
            <person name="Traller J.C."/>
            <person name="Smith S.R."/>
            <person name="McClure R."/>
            <person name="Beliaev A."/>
            <person name="Bohutskyi P."/>
            <person name="Hill E.A."/>
            <person name="Rabines A."/>
            <person name="Zheng H."/>
            <person name="Allen L.Z."/>
            <person name="Kuo A."/>
            <person name="Grigoriev I.V."/>
            <person name="Allen A.E."/>
            <person name="Hazlebeck D."/>
            <person name="Allen E.E."/>
        </authorList>
    </citation>
    <scope>NUCLEOTIDE SEQUENCE</scope>
    <source>
        <strain evidence="8">Hildebrandi</strain>
    </source>
</reference>
<dbReference type="Pfam" id="PF06271">
    <property type="entry name" value="RDD"/>
    <property type="match status" value="1"/>
</dbReference>